<dbReference type="OrthoDB" id="9866264at2"/>
<accession>A0A502GAB9</accession>
<organism evidence="1 2">
    <name type="scientific">Muricoccus nepalensis</name>
    <dbReference type="NCBI Taxonomy" id="1854500"/>
    <lineage>
        <taxon>Bacteria</taxon>
        <taxon>Pseudomonadati</taxon>
        <taxon>Pseudomonadota</taxon>
        <taxon>Alphaproteobacteria</taxon>
        <taxon>Acetobacterales</taxon>
        <taxon>Roseomonadaceae</taxon>
        <taxon>Muricoccus</taxon>
    </lineage>
</organism>
<keyword evidence="2" id="KW-1185">Reference proteome</keyword>
<evidence type="ECO:0008006" key="3">
    <source>
        <dbReference type="Google" id="ProtNLM"/>
    </source>
</evidence>
<proteinExistence type="predicted"/>
<dbReference type="RefSeq" id="WP_140882315.1">
    <property type="nucleotide sequence ID" value="NZ_RCZP01000005.1"/>
</dbReference>
<protein>
    <recommendedName>
        <fullName evidence="3">DUF1508 domain-containing protein</fullName>
    </recommendedName>
</protein>
<evidence type="ECO:0000313" key="2">
    <source>
        <dbReference type="Proteomes" id="UP000317078"/>
    </source>
</evidence>
<dbReference type="EMBL" id="RCZP01000005">
    <property type="protein sequence ID" value="TPG58582.1"/>
    <property type="molecule type" value="Genomic_DNA"/>
</dbReference>
<name>A0A502GAB9_9PROT</name>
<reference evidence="1 2" key="1">
    <citation type="journal article" date="2019" name="Environ. Microbiol.">
        <title>Species interactions and distinct microbial communities in high Arctic permafrost affected cryosols are associated with the CH4 and CO2 gas fluxes.</title>
        <authorList>
            <person name="Altshuler I."/>
            <person name="Hamel J."/>
            <person name="Turney S."/>
            <person name="Magnuson E."/>
            <person name="Levesque R."/>
            <person name="Greer C."/>
            <person name="Whyte L.G."/>
        </authorList>
    </citation>
    <scope>NUCLEOTIDE SEQUENCE [LARGE SCALE GENOMIC DNA]</scope>
    <source>
        <strain evidence="1 2">S9.3B</strain>
    </source>
</reference>
<gene>
    <name evidence="1" type="ORF">EAH89_08220</name>
</gene>
<comment type="caution">
    <text evidence="1">The sequence shown here is derived from an EMBL/GenBank/DDBJ whole genome shotgun (WGS) entry which is preliminary data.</text>
</comment>
<dbReference type="Proteomes" id="UP000317078">
    <property type="component" value="Unassembled WGS sequence"/>
</dbReference>
<evidence type="ECO:0000313" key="1">
    <source>
        <dbReference type="EMBL" id="TPG58582.1"/>
    </source>
</evidence>
<dbReference type="AlphaFoldDB" id="A0A502GAB9"/>
<sequence length="75" mass="8265">MSRGDQGLDEIRIVVERGGFGQNKWRWRLANDGGLAIGLGSGFKSAEDAYRAAHQKMLDLRVSKDGDRMGGSSRR</sequence>